<organism evidence="2 3">
    <name type="scientific">Trichinella zimbabwensis</name>
    <dbReference type="NCBI Taxonomy" id="268475"/>
    <lineage>
        <taxon>Eukaryota</taxon>
        <taxon>Metazoa</taxon>
        <taxon>Ecdysozoa</taxon>
        <taxon>Nematoda</taxon>
        <taxon>Enoplea</taxon>
        <taxon>Dorylaimia</taxon>
        <taxon>Trichinellida</taxon>
        <taxon>Trichinellidae</taxon>
        <taxon>Trichinella</taxon>
    </lineage>
</organism>
<evidence type="ECO:0000313" key="2">
    <source>
        <dbReference type="EMBL" id="KRZ07904.1"/>
    </source>
</evidence>
<dbReference type="OrthoDB" id="10326413at2759"/>
<proteinExistence type="predicted"/>
<feature type="transmembrane region" description="Helical" evidence="1">
    <location>
        <begin position="272"/>
        <end position="294"/>
    </location>
</feature>
<evidence type="ECO:0000313" key="3">
    <source>
        <dbReference type="Proteomes" id="UP000055024"/>
    </source>
</evidence>
<dbReference type="AlphaFoldDB" id="A0A0V1HCF2"/>
<dbReference type="EMBL" id="JYDP01000095">
    <property type="protein sequence ID" value="KRZ07904.1"/>
    <property type="molecule type" value="Genomic_DNA"/>
</dbReference>
<keyword evidence="3" id="KW-1185">Reference proteome</keyword>
<sequence length="379" mass="42725">MWIAMDCHFKKEINLKSSLSLKKASNLVLLFFTICLLSLLDNCSSKNGHCPHEIFVKTPGWNSGNSCVAVVEFISKYDDIDSGYINSCKQYNNGTVYNKSDLHDILSNDQKGIIDKAKDMKIYLNFQIVNQMVSNDSTAVNYTILGIGFDKKVEMFQLRNNTWTTMDKLNNSIPINLVEELIDKQTANKLCAVYHKRIKFVNCKNNPFTHVVCTIPRIGECKIVKAEIGVQGCVYCKEGYLLPYCLSSDIVPLINTFLIQEKTAANGNAEQMYLLVGISTLAIAFLFIIISIYIRMKGEISLILQKKPSTALPTPEMAPIPESSQSLLSLNESARDIKDMNFNNKCEQKFDDKSEGRISDYMSTLKQFASIKLGVNYEK</sequence>
<dbReference type="Proteomes" id="UP000055024">
    <property type="component" value="Unassembled WGS sequence"/>
</dbReference>
<evidence type="ECO:0000256" key="1">
    <source>
        <dbReference type="SAM" id="Phobius"/>
    </source>
</evidence>
<accession>A0A0V1HCF2</accession>
<name>A0A0V1HCF2_9BILA</name>
<keyword evidence="1" id="KW-0812">Transmembrane</keyword>
<comment type="caution">
    <text evidence="2">The sequence shown here is derived from an EMBL/GenBank/DDBJ whole genome shotgun (WGS) entry which is preliminary data.</text>
</comment>
<reference evidence="2 3" key="1">
    <citation type="submission" date="2015-01" db="EMBL/GenBank/DDBJ databases">
        <title>Evolution of Trichinella species and genotypes.</title>
        <authorList>
            <person name="Korhonen P.K."/>
            <person name="Edoardo P."/>
            <person name="Giuseppe L.R."/>
            <person name="Gasser R.B."/>
        </authorList>
    </citation>
    <scope>NUCLEOTIDE SEQUENCE [LARGE SCALE GENOMIC DNA]</scope>
    <source>
        <strain evidence="2">ISS1029</strain>
    </source>
</reference>
<keyword evidence="1" id="KW-0472">Membrane</keyword>
<gene>
    <name evidence="2" type="ORF">T11_795</name>
</gene>
<keyword evidence="1" id="KW-1133">Transmembrane helix</keyword>
<protein>
    <submittedName>
        <fullName evidence="2">Uncharacterized protein</fullName>
    </submittedName>
</protein>